<dbReference type="GO" id="GO:0070475">
    <property type="term" value="P:rRNA base methylation"/>
    <property type="evidence" value="ECO:0007669"/>
    <property type="project" value="InterPro"/>
</dbReference>
<organism evidence="1">
    <name type="scientific">Guillardia theta (strain CCMP2712)</name>
    <name type="common">Cryptophyte</name>
    <dbReference type="NCBI Taxonomy" id="905079"/>
    <lineage>
        <taxon>Eukaryota</taxon>
        <taxon>Cryptophyceae</taxon>
        <taxon>Pyrenomonadales</taxon>
        <taxon>Geminigeraceae</taxon>
        <taxon>Guillardia</taxon>
    </lineage>
</organism>
<protein>
    <recommendedName>
        <fullName evidence="4">23S rRNA (Adenine(2030)-N(6))-methyltransferase RlmJ</fullName>
    </recommendedName>
</protein>
<reference evidence="2" key="3">
    <citation type="submission" date="2016-03" db="UniProtKB">
        <authorList>
            <consortium name="EnsemblProtists"/>
        </authorList>
    </citation>
    <scope>IDENTIFICATION</scope>
</reference>
<dbReference type="Gene3D" id="3.40.50.150">
    <property type="entry name" value="Vaccinia Virus protein VP39"/>
    <property type="match status" value="2"/>
</dbReference>
<dbReference type="InterPro" id="IPR029063">
    <property type="entry name" value="SAM-dependent_MTases_sf"/>
</dbReference>
<dbReference type="GO" id="GO:0036307">
    <property type="term" value="F:23S rRNA (adenine(2030)-N(6))-methyltransferase activity"/>
    <property type="evidence" value="ECO:0007669"/>
    <property type="project" value="TreeGrafter"/>
</dbReference>
<evidence type="ECO:0000313" key="1">
    <source>
        <dbReference type="EMBL" id="EKX53310.1"/>
    </source>
</evidence>
<dbReference type="SUPFAM" id="SSF53335">
    <property type="entry name" value="S-adenosyl-L-methionine-dependent methyltransferases"/>
    <property type="match status" value="1"/>
</dbReference>
<dbReference type="EMBL" id="JH992970">
    <property type="protein sequence ID" value="EKX53310.1"/>
    <property type="molecule type" value="Genomic_DNA"/>
</dbReference>
<dbReference type="PaxDb" id="55529-EKX53310"/>
<reference evidence="3" key="2">
    <citation type="submission" date="2012-11" db="EMBL/GenBank/DDBJ databases">
        <authorList>
            <person name="Kuo A."/>
            <person name="Curtis B.A."/>
            <person name="Tanifuji G."/>
            <person name="Burki F."/>
            <person name="Gruber A."/>
            <person name="Irimia M."/>
            <person name="Maruyama S."/>
            <person name="Arias M.C."/>
            <person name="Ball S.G."/>
            <person name="Gile G.H."/>
            <person name="Hirakawa Y."/>
            <person name="Hopkins J.F."/>
            <person name="Rensing S.A."/>
            <person name="Schmutz J."/>
            <person name="Symeonidi A."/>
            <person name="Elias M."/>
            <person name="Eveleigh R.J."/>
            <person name="Herman E.K."/>
            <person name="Klute M.J."/>
            <person name="Nakayama T."/>
            <person name="Obornik M."/>
            <person name="Reyes-Prieto A."/>
            <person name="Armbrust E.V."/>
            <person name="Aves S.J."/>
            <person name="Beiko R.G."/>
            <person name="Coutinho P."/>
            <person name="Dacks J.B."/>
            <person name="Durnford D.G."/>
            <person name="Fast N.M."/>
            <person name="Green B.R."/>
            <person name="Grisdale C."/>
            <person name="Hempe F."/>
            <person name="Henrissat B."/>
            <person name="Hoppner M.P."/>
            <person name="Ishida K.-I."/>
            <person name="Kim E."/>
            <person name="Koreny L."/>
            <person name="Kroth P.G."/>
            <person name="Liu Y."/>
            <person name="Malik S.-B."/>
            <person name="Maier U.G."/>
            <person name="McRose D."/>
            <person name="Mock T."/>
            <person name="Neilson J.A."/>
            <person name="Onodera N.T."/>
            <person name="Poole A.M."/>
            <person name="Pritham E.J."/>
            <person name="Richards T.A."/>
            <person name="Rocap G."/>
            <person name="Roy S.W."/>
            <person name="Sarai C."/>
            <person name="Schaack S."/>
            <person name="Shirato S."/>
            <person name="Slamovits C.H."/>
            <person name="Spencer D.F."/>
            <person name="Suzuki S."/>
            <person name="Worden A.Z."/>
            <person name="Zauner S."/>
            <person name="Barry K."/>
            <person name="Bell C."/>
            <person name="Bharti A.K."/>
            <person name="Crow J.A."/>
            <person name="Grimwood J."/>
            <person name="Kramer R."/>
            <person name="Lindquist E."/>
            <person name="Lucas S."/>
            <person name="Salamov A."/>
            <person name="McFadden G.I."/>
            <person name="Lane C.E."/>
            <person name="Keeling P.J."/>
            <person name="Gray M.W."/>
            <person name="Grigoriev I.V."/>
            <person name="Archibald J.M."/>
        </authorList>
    </citation>
    <scope>NUCLEOTIDE SEQUENCE</scope>
    <source>
        <strain evidence="3">CCMP2712</strain>
    </source>
</reference>
<dbReference type="GO" id="GO:0005829">
    <property type="term" value="C:cytosol"/>
    <property type="evidence" value="ECO:0007669"/>
    <property type="project" value="TreeGrafter"/>
</dbReference>
<dbReference type="AlphaFoldDB" id="L1JYP1"/>
<dbReference type="HOGENOM" id="CLU_061769_1_0_1"/>
<dbReference type="RefSeq" id="XP_005840290.1">
    <property type="nucleotide sequence ID" value="XM_005840233.1"/>
</dbReference>
<evidence type="ECO:0000313" key="2">
    <source>
        <dbReference type="EnsemblProtists" id="EKX53310"/>
    </source>
</evidence>
<dbReference type="EnsemblProtists" id="EKX53310">
    <property type="protein sequence ID" value="EKX53310"/>
    <property type="gene ID" value="GUITHDRAFT_101015"/>
</dbReference>
<sequence>MHMRFMRRVMPRLGGSNGQTPAARRSLNYRHAFHAGNFGDVMKHSILMTTIKHMQKKPNPMLLIDTHASTGLFDLRTPEATRSPEFKQGIHRVEEYYKKFGSSELPEDDRLVLSELHPQEIAALHSNFVDLNCNKKFPIKNPDFQATWERELKQLGINKMLLCKLLVRDPTIDRQRLNGCGILILNPPYQLDQDLSDYMPWLAKLLGETPQAMGSPAQLYLADS</sequence>
<dbReference type="KEGG" id="gtt:GUITHDRAFT_101015"/>
<evidence type="ECO:0000313" key="3">
    <source>
        <dbReference type="Proteomes" id="UP000011087"/>
    </source>
</evidence>
<dbReference type="GeneID" id="17310205"/>
<name>L1JYP1_GUITC</name>
<evidence type="ECO:0008006" key="4">
    <source>
        <dbReference type="Google" id="ProtNLM"/>
    </source>
</evidence>
<dbReference type="PANTHER" id="PTHR37426">
    <property type="entry name" value="RIBOSOMAL RNA LARGE SUBUNIT METHYLTRANSFERASE J"/>
    <property type="match status" value="1"/>
</dbReference>
<dbReference type="InterPro" id="IPR007473">
    <property type="entry name" value="RlmJ"/>
</dbReference>
<dbReference type="eggNOG" id="ENOG502S5K2">
    <property type="taxonomic scope" value="Eukaryota"/>
</dbReference>
<dbReference type="Proteomes" id="UP000011087">
    <property type="component" value="Unassembled WGS sequence"/>
</dbReference>
<proteinExistence type="predicted"/>
<accession>L1JYP1</accession>
<dbReference type="Pfam" id="PF04378">
    <property type="entry name" value="RsmJ"/>
    <property type="match status" value="1"/>
</dbReference>
<keyword evidence="3" id="KW-1185">Reference proteome</keyword>
<reference evidence="1 3" key="1">
    <citation type="journal article" date="2012" name="Nature">
        <title>Algal genomes reveal evolutionary mosaicism and the fate of nucleomorphs.</title>
        <authorList>
            <consortium name="DOE Joint Genome Institute"/>
            <person name="Curtis B.A."/>
            <person name="Tanifuji G."/>
            <person name="Burki F."/>
            <person name="Gruber A."/>
            <person name="Irimia M."/>
            <person name="Maruyama S."/>
            <person name="Arias M.C."/>
            <person name="Ball S.G."/>
            <person name="Gile G.H."/>
            <person name="Hirakawa Y."/>
            <person name="Hopkins J.F."/>
            <person name="Kuo A."/>
            <person name="Rensing S.A."/>
            <person name="Schmutz J."/>
            <person name="Symeonidi A."/>
            <person name="Elias M."/>
            <person name="Eveleigh R.J."/>
            <person name="Herman E.K."/>
            <person name="Klute M.J."/>
            <person name="Nakayama T."/>
            <person name="Obornik M."/>
            <person name="Reyes-Prieto A."/>
            <person name="Armbrust E.V."/>
            <person name="Aves S.J."/>
            <person name="Beiko R.G."/>
            <person name="Coutinho P."/>
            <person name="Dacks J.B."/>
            <person name="Durnford D.G."/>
            <person name="Fast N.M."/>
            <person name="Green B.R."/>
            <person name="Grisdale C.J."/>
            <person name="Hempel F."/>
            <person name="Henrissat B."/>
            <person name="Hoppner M.P."/>
            <person name="Ishida K."/>
            <person name="Kim E."/>
            <person name="Koreny L."/>
            <person name="Kroth P.G."/>
            <person name="Liu Y."/>
            <person name="Malik S.B."/>
            <person name="Maier U.G."/>
            <person name="McRose D."/>
            <person name="Mock T."/>
            <person name="Neilson J.A."/>
            <person name="Onodera N.T."/>
            <person name="Poole A.M."/>
            <person name="Pritham E.J."/>
            <person name="Richards T.A."/>
            <person name="Rocap G."/>
            <person name="Roy S.W."/>
            <person name="Sarai C."/>
            <person name="Schaack S."/>
            <person name="Shirato S."/>
            <person name="Slamovits C.H."/>
            <person name="Spencer D.F."/>
            <person name="Suzuki S."/>
            <person name="Worden A.Z."/>
            <person name="Zauner S."/>
            <person name="Barry K."/>
            <person name="Bell C."/>
            <person name="Bharti A.K."/>
            <person name="Crow J.A."/>
            <person name="Grimwood J."/>
            <person name="Kramer R."/>
            <person name="Lindquist E."/>
            <person name="Lucas S."/>
            <person name="Salamov A."/>
            <person name="McFadden G.I."/>
            <person name="Lane C.E."/>
            <person name="Keeling P.J."/>
            <person name="Gray M.W."/>
            <person name="Grigoriev I.V."/>
            <person name="Archibald J.M."/>
        </authorList>
    </citation>
    <scope>NUCLEOTIDE SEQUENCE</scope>
    <source>
        <strain evidence="1 3">CCMP2712</strain>
    </source>
</reference>
<dbReference type="OrthoDB" id="6501018at2759"/>
<gene>
    <name evidence="1" type="ORF">GUITHDRAFT_101015</name>
</gene>
<dbReference type="PANTHER" id="PTHR37426:SF1">
    <property type="entry name" value="RIBOSOMAL RNA LARGE SUBUNIT METHYLTRANSFERASE J"/>
    <property type="match status" value="1"/>
</dbReference>